<accession>C4J0Q0</accession>
<dbReference type="EMBL" id="BT084397">
    <property type="protein sequence ID" value="ACR34750.1"/>
    <property type="molecule type" value="mRNA"/>
</dbReference>
<protein>
    <submittedName>
        <fullName evidence="1">Uncharacterized protein</fullName>
    </submittedName>
</protein>
<name>C4J0Q0_MAIZE</name>
<reference evidence="1" key="1">
    <citation type="journal article" date="2009" name="PLoS Genet.">
        <title>Sequencing, mapping, and analysis of 27,455 maize full-length cDNAs.</title>
        <authorList>
            <person name="Soderlund C."/>
            <person name="Descour A."/>
            <person name="Kudrna D."/>
            <person name="Bomhoff M."/>
            <person name="Boyd L."/>
            <person name="Currie J."/>
            <person name="Angelova A."/>
            <person name="Collura K."/>
            <person name="Wissotski M."/>
            <person name="Ashley E."/>
            <person name="Morrow D."/>
            <person name="Fernandes J."/>
            <person name="Walbot V."/>
            <person name="Yu Y."/>
        </authorList>
    </citation>
    <scope>NUCLEOTIDE SEQUENCE</scope>
    <source>
        <strain evidence="1">B73</strain>
    </source>
</reference>
<organism evidence="1">
    <name type="scientific">Zea mays</name>
    <name type="common">Maize</name>
    <dbReference type="NCBI Taxonomy" id="4577"/>
    <lineage>
        <taxon>Eukaryota</taxon>
        <taxon>Viridiplantae</taxon>
        <taxon>Streptophyta</taxon>
        <taxon>Embryophyta</taxon>
        <taxon>Tracheophyta</taxon>
        <taxon>Spermatophyta</taxon>
        <taxon>Magnoliopsida</taxon>
        <taxon>Liliopsida</taxon>
        <taxon>Poales</taxon>
        <taxon>Poaceae</taxon>
        <taxon>PACMAD clade</taxon>
        <taxon>Panicoideae</taxon>
        <taxon>Andropogonodae</taxon>
        <taxon>Andropogoneae</taxon>
        <taxon>Tripsacinae</taxon>
        <taxon>Zea</taxon>
    </lineage>
</organism>
<proteinExistence type="evidence at transcript level"/>
<sequence length="16" mass="1616">MGLAHVPMVPDASPPP</sequence>
<dbReference type="AlphaFoldDB" id="C4J0Q0"/>
<evidence type="ECO:0000313" key="1">
    <source>
        <dbReference type="EMBL" id="ACR34750.1"/>
    </source>
</evidence>